<protein>
    <submittedName>
        <fullName evidence="2">Uncharacterized protein</fullName>
    </submittedName>
</protein>
<dbReference type="OrthoDB" id="9905051at2"/>
<accession>A0A1I1L3P1</accession>
<dbReference type="AlphaFoldDB" id="A0A1I1L3P1"/>
<evidence type="ECO:0000313" key="2">
    <source>
        <dbReference type="EMBL" id="SFC67565.1"/>
    </source>
</evidence>
<gene>
    <name evidence="2" type="ORF">SAMN05421842_10755</name>
</gene>
<sequence length="118" mass="13272">MKRFINILIVIMLLICTTGDLTFASQNPINTNIVVQGIYKVGENNANFVPGKYKVELISSNSIVYVYIIDNNNIQRYSKRFDSKDSGKPYPFSVGTLKEGDSIIIFGKGELYLNNILN</sequence>
<keyword evidence="3" id="KW-1185">Reference proteome</keyword>
<evidence type="ECO:0000256" key="1">
    <source>
        <dbReference type="SAM" id="SignalP"/>
    </source>
</evidence>
<organism evidence="2 3">
    <name type="scientific">Clostridium uliginosum</name>
    <dbReference type="NCBI Taxonomy" id="119641"/>
    <lineage>
        <taxon>Bacteria</taxon>
        <taxon>Bacillati</taxon>
        <taxon>Bacillota</taxon>
        <taxon>Clostridia</taxon>
        <taxon>Eubacteriales</taxon>
        <taxon>Clostridiaceae</taxon>
        <taxon>Clostridium</taxon>
    </lineage>
</organism>
<evidence type="ECO:0000313" key="3">
    <source>
        <dbReference type="Proteomes" id="UP000199263"/>
    </source>
</evidence>
<feature type="signal peptide" evidence="1">
    <location>
        <begin position="1"/>
        <end position="24"/>
    </location>
</feature>
<feature type="chain" id="PRO_5011669769" evidence="1">
    <location>
        <begin position="25"/>
        <end position="118"/>
    </location>
</feature>
<dbReference type="RefSeq" id="WP_090089860.1">
    <property type="nucleotide sequence ID" value="NZ_FOMG01000007.1"/>
</dbReference>
<dbReference type="Proteomes" id="UP000199263">
    <property type="component" value="Unassembled WGS sequence"/>
</dbReference>
<reference evidence="2 3" key="1">
    <citation type="submission" date="2016-10" db="EMBL/GenBank/DDBJ databases">
        <authorList>
            <person name="de Groot N.N."/>
        </authorList>
    </citation>
    <scope>NUCLEOTIDE SEQUENCE [LARGE SCALE GENOMIC DNA]</scope>
    <source>
        <strain evidence="2 3">DSM 12992</strain>
    </source>
</reference>
<dbReference type="EMBL" id="FOMG01000007">
    <property type="protein sequence ID" value="SFC67565.1"/>
    <property type="molecule type" value="Genomic_DNA"/>
</dbReference>
<proteinExistence type="predicted"/>
<name>A0A1I1L3P1_9CLOT</name>
<keyword evidence="1" id="KW-0732">Signal</keyword>